<keyword evidence="8" id="KW-0812">Transmembrane</keyword>
<dbReference type="OrthoDB" id="2521613at2"/>
<dbReference type="SUPFAM" id="SSF158472">
    <property type="entry name" value="HAMP domain-like"/>
    <property type="match status" value="1"/>
</dbReference>
<dbReference type="GO" id="GO:0004673">
    <property type="term" value="F:protein histidine kinase activity"/>
    <property type="evidence" value="ECO:0007669"/>
    <property type="project" value="UniProtKB-EC"/>
</dbReference>
<dbReference type="Pfam" id="PF21623">
    <property type="entry name" value="HK_sensor_dom_bact"/>
    <property type="match status" value="1"/>
</dbReference>
<dbReference type="Pfam" id="PF00672">
    <property type="entry name" value="HAMP"/>
    <property type="match status" value="1"/>
</dbReference>
<dbReference type="PANTHER" id="PTHR45436:SF5">
    <property type="entry name" value="SENSOR HISTIDINE KINASE TRCS"/>
    <property type="match status" value="1"/>
</dbReference>
<evidence type="ECO:0000313" key="10">
    <source>
        <dbReference type="EMBL" id="SEH07721.1"/>
    </source>
</evidence>
<evidence type="ECO:0000313" key="11">
    <source>
        <dbReference type="Proteomes" id="UP000236724"/>
    </source>
</evidence>
<comment type="catalytic activity">
    <reaction evidence="1">
        <text>ATP + protein L-histidine = ADP + protein N-phospho-L-histidine.</text>
        <dbReference type="EC" id="2.7.13.3"/>
    </reaction>
</comment>
<dbReference type="AlphaFoldDB" id="A0A1H6FE84"/>
<keyword evidence="6" id="KW-0902">Two-component regulatory system</keyword>
<evidence type="ECO:0000256" key="7">
    <source>
        <dbReference type="SAM" id="Coils"/>
    </source>
</evidence>
<dbReference type="EC" id="2.7.13.3" evidence="2"/>
<dbReference type="Gene3D" id="3.30.450.20">
    <property type="entry name" value="PAS domain"/>
    <property type="match status" value="1"/>
</dbReference>
<sequence>MKFYHRLRTKLMLVFTLITLLPILVTGFFAIQSSAKALKTQALSMQQQQVMTLKDSIERFLATARSDLLFLTQSVPFKQYIGAREKQLSVEALEKARKNVEQEFAALSNYRKVYYQIRYLDETGQEIVRIDTKGGKVKIIAAERLQNKGSRYYFTDTMKQRGQQVFVSPLDLNREQGKVETPYKPVIRYGVKVYNSKHKTVGILITNIDAGQFLDTLGSARLVDAKGFFMHHPNDNNEWGSQRDLDTGYNLETELPTLNKRLLRQDGSINTRRLTLSSIQVDVPGSSMSWHLILKEDAAKVLAGVYLFLTTFTLILVITLVIALLIALLISGRITRPIEHLTEVADAISKGKLDTDIVEVDNKGEIGQLAKAFERLRVSMIKAMERLQRG</sequence>
<evidence type="ECO:0000256" key="5">
    <source>
        <dbReference type="ARBA" id="ARBA00022777"/>
    </source>
</evidence>
<keyword evidence="5 10" id="KW-0418">Kinase</keyword>
<keyword evidence="7" id="KW-0175">Coiled coil</keyword>
<name>A0A1H6FE84_9GAMM</name>
<feature type="coiled-coil region" evidence="7">
    <location>
        <begin position="83"/>
        <end position="110"/>
    </location>
</feature>
<gene>
    <name evidence="10" type="ORF">MBHS_03606</name>
</gene>
<keyword evidence="8" id="KW-1133">Transmembrane helix</keyword>
<dbReference type="PANTHER" id="PTHR45436">
    <property type="entry name" value="SENSOR HISTIDINE KINASE YKOH"/>
    <property type="match status" value="1"/>
</dbReference>
<evidence type="ECO:0000256" key="6">
    <source>
        <dbReference type="ARBA" id="ARBA00023012"/>
    </source>
</evidence>
<dbReference type="GO" id="GO:0000160">
    <property type="term" value="P:phosphorelay signal transduction system"/>
    <property type="evidence" value="ECO:0007669"/>
    <property type="project" value="UniProtKB-KW"/>
</dbReference>
<reference evidence="10 11" key="1">
    <citation type="submission" date="2016-10" db="EMBL/GenBank/DDBJ databases">
        <authorList>
            <person name="de Groot N.N."/>
        </authorList>
    </citation>
    <scope>NUCLEOTIDE SEQUENCE [LARGE SCALE GENOMIC DNA]</scope>
    <source>
        <strain evidence="10">MBHS1</strain>
    </source>
</reference>
<organism evidence="10 11">
    <name type="scientific">Candidatus Venteria ishoeyi</name>
    <dbReference type="NCBI Taxonomy" id="1899563"/>
    <lineage>
        <taxon>Bacteria</taxon>
        <taxon>Pseudomonadati</taxon>
        <taxon>Pseudomonadota</taxon>
        <taxon>Gammaproteobacteria</taxon>
        <taxon>Thiotrichales</taxon>
        <taxon>Thiotrichaceae</taxon>
        <taxon>Venteria</taxon>
    </lineage>
</organism>
<dbReference type="InterPro" id="IPR003660">
    <property type="entry name" value="HAMP_dom"/>
</dbReference>
<dbReference type="SUPFAM" id="SSF103190">
    <property type="entry name" value="Sensory domain-like"/>
    <property type="match status" value="2"/>
</dbReference>
<dbReference type="Gene3D" id="6.10.340.10">
    <property type="match status" value="1"/>
</dbReference>
<keyword evidence="4" id="KW-0808">Transferase</keyword>
<dbReference type="InterPro" id="IPR048760">
    <property type="entry name" value="VP0354-like_sensor_dom"/>
</dbReference>
<dbReference type="InterPro" id="IPR050428">
    <property type="entry name" value="TCS_sensor_his_kinase"/>
</dbReference>
<evidence type="ECO:0000256" key="1">
    <source>
        <dbReference type="ARBA" id="ARBA00000085"/>
    </source>
</evidence>
<dbReference type="PROSITE" id="PS50885">
    <property type="entry name" value="HAMP"/>
    <property type="match status" value="1"/>
</dbReference>
<evidence type="ECO:0000256" key="8">
    <source>
        <dbReference type="SAM" id="Phobius"/>
    </source>
</evidence>
<keyword evidence="11" id="KW-1185">Reference proteome</keyword>
<evidence type="ECO:0000256" key="4">
    <source>
        <dbReference type="ARBA" id="ARBA00022679"/>
    </source>
</evidence>
<dbReference type="SMART" id="SM00304">
    <property type="entry name" value="HAMP"/>
    <property type="match status" value="1"/>
</dbReference>
<accession>A0A1H6FE84</accession>
<feature type="transmembrane region" description="Helical" evidence="8">
    <location>
        <begin position="305"/>
        <end position="330"/>
    </location>
</feature>
<proteinExistence type="predicted"/>
<dbReference type="EMBL" id="FMSV02000539">
    <property type="protein sequence ID" value="SEH07721.1"/>
    <property type="molecule type" value="Genomic_DNA"/>
</dbReference>
<evidence type="ECO:0000256" key="3">
    <source>
        <dbReference type="ARBA" id="ARBA00022553"/>
    </source>
</evidence>
<keyword evidence="8" id="KW-0472">Membrane</keyword>
<feature type="domain" description="HAMP" evidence="9">
    <location>
        <begin position="332"/>
        <end position="385"/>
    </location>
</feature>
<dbReference type="Proteomes" id="UP000236724">
    <property type="component" value="Unassembled WGS sequence"/>
</dbReference>
<dbReference type="GO" id="GO:0016020">
    <property type="term" value="C:membrane"/>
    <property type="evidence" value="ECO:0007669"/>
    <property type="project" value="InterPro"/>
</dbReference>
<evidence type="ECO:0000259" key="9">
    <source>
        <dbReference type="PROSITE" id="PS50885"/>
    </source>
</evidence>
<protein>
    <recommendedName>
        <fullName evidence="2">histidine kinase</fullName>
        <ecNumber evidence="2">2.7.13.3</ecNumber>
    </recommendedName>
</protein>
<dbReference type="InterPro" id="IPR029151">
    <property type="entry name" value="Sensor-like_sf"/>
</dbReference>
<dbReference type="CDD" id="cd06225">
    <property type="entry name" value="HAMP"/>
    <property type="match status" value="1"/>
</dbReference>
<evidence type="ECO:0000256" key="2">
    <source>
        <dbReference type="ARBA" id="ARBA00012438"/>
    </source>
</evidence>
<dbReference type="RefSeq" id="WP_103921346.1">
    <property type="nucleotide sequence ID" value="NZ_FMSV02000539.1"/>
</dbReference>
<keyword evidence="3" id="KW-0597">Phosphoprotein</keyword>